<feature type="compositionally biased region" description="Basic and acidic residues" evidence="4">
    <location>
        <begin position="9"/>
        <end position="24"/>
    </location>
</feature>
<dbReference type="SUPFAM" id="SSF53300">
    <property type="entry name" value="vWA-like"/>
    <property type="match status" value="1"/>
</dbReference>
<sequence length="476" mass="49927">MLDQTTGEVRIDDYSNDASQERTNPESNQPQTAQVTPAIFDGLASATATIAADSSMIHGLGRTVISCPFGGQEAFVSGFMASTVARDPVAGIRDGFITQDNFLTSASDVNFSIIRIPGGAKNPQNRTTMETTHNGFCGDELFVRQQVATWPPLRIDIVMDDTGSMGDEIGGLKSALTSFINSRNSDPTQPQRGVSYELISFKDSPRLRLANTEDTAAAINAVGSLSASGGGDCPEDALGGLGLALNRLEGDENYEGSIVLATDASPHNGDISGLIARAQAEGIRINVLLTGDCVAAASTSSSRTATTTTTISPLATLSAREVFSRIAEETDGEYVYAPGGTAEEYAQVLEDMFDSALSGGDSEPPEVTVTVTPNELWPVNHRMVPIGVSVSAVDDKDPSPLIALESITSSEPANGQGDGNTEEDILVEEDGTIYLRAERSGNGEGRVYTITYRATDANGNAGFGSAEVLVPHSKGK</sequence>
<dbReference type="PANTHER" id="PTHR14905">
    <property type="entry name" value="NG37"/>
    <property type="match status" value="1"/>
</dbReference>
<accession>A0ABN0PTJ1</accession>
<feature type="region of interest" description="Disordered" evidence="4">
    <location>
        <begin position="1"/>
        <end position="32"/>
    </location>
</feature>
<evidence type="ECO:0000313" key="7">
    <source>
        <dbReference type="Proteomes" id="UP000018465"/>
    </source>
</evidence>
<dbReference type="Gene3D" id="3.40.50.410">
    <property type="entry name" value="von Willebrand factor, type A domain"/>
    <property type="match status" value="1"/>
</dbReference>
<keyword evidence="2" id="KW-0964">Secreted</keyword>
<dbReference type="InterPro" id="IPR056861">
    <property type="entry name" value="HMCN1-like_VWA"/>
</dbReference>
<organism evidence="6 7">
    <name type="scientific">Acinetobacter lwoffii NCTC 5866 = CIP 64.10 = NIPH 512</name>
    <dbReference type="NCBI Taxonomy" id="981327"/>
    <lineage>
        <taxon>Bacteria</taxon>
        <taxon>Pseudomonadati</taxon>
        <taxon>Pseudomonadota</taxon>
        <taxon>Gammaproteobacteria</taxon>
        <taxon>Moraxellales</taxon>
        <taxon>Moraxellaceae</taxon>
        <taxon>Acinetobacter</taxon>
    </lineage>
</organism>
<dbReference type="PROSITE" id="PS50234">
    <property type="entry name" value="VWFA"/>
    <property type="match status" value="1"/>
</dbReference>
<dbReference type="Proteomes" id="UP000018465">
    <property type="component" value="Unassembled WGS sequence"/>
</dbReference>
<keyword evidence="7" id="KW-1185">Reference proteome</keyword>
<dbReference type="PANTHER" id="PTHR14905:SF7">
    <property type="entry name" value="VON WILLEBRAND FACTOR A DOMAIN-CONTAINING PROTEIN 7"/>
    <property type="match status" value="1"/>
</dbReference>
<feature type="domain" description="VWFA" evidence="5">
    <location>
        <begin position="154"/>
        <end position="356"/>
    </location>
</feature>
<gene>
    <name evidence="6" type="ORF">P800_03208</name>
</gene>
<evidence type="ECO:0000256" key="1">
    <source>
        <dbReference type="ARBA" id="ARBA00004613"/>
    </source>
</evidence>
<dbReference type="CDD" id="cd00198">
    <property type="entry name" value="vWFA"/>
    <property type="match status" value="1"/>
</dbReference>
<comment type="caution">
    <text evidence="6">The sequence shown here is derived from an EMBL/GenBank/DDBJ whole genome shotgun (WGS) entry which is preliminary data.</text>
</comment>
<keyword evidence="3" id="KW-0732">Signal</keyword>
<dbReference type="Pfam" id="PF25106">
    <property type="entry name" value="VWA_4"/>
    <property type="match status" value="1"/>
</dbReference>
<dbReference type="InterPro" id="IPR002035">
    <property type="entry name" value="VWF_A"/>
</dbReference>
<protein>
    <recommendedName>
        <fullName evidence="5">VWFA domain-containing protein</fullName>
    </recommendedName>
</protein>
<dbReference type="EMBL" id="AYHO01000007">
    <property type="protein sequence ID" value="ESJ93806.1"/>
    <property type="molecule type" value="Genomic_DNA"/>
</dbReference>
<evidence type="ECO:0000313" key="6">
    <source>
        <dbReference type="EMBL" id="ESJ93806.1"/>
    </source>
</evidence>
<reference evidence="6 7" key="1">
    <citation type="submission" date="2013-10" db="EMBL/GenBank/DDBJ databases">
        <title>The Genome Sequence of Acinetobacter lwoffii NIPH 512.</title>
        <authorList>
            <consortium name="The Broad Institute Genomics Platform"/>
            <consortium name="The Broad Institute Genome Sequencing Center for Infectious Disease"/>
            <person name="Cerqueira G."/>
            <person name="Feldgarden M."/>
            <person name="Courvalin P."/>
            <person name="Grillot-Courvalin C."/>
            <person name="Clermont D."/>
            <person name="Rocha E."/>
            <person name="Yoon E.-J."/>
            <person name="Nemec A."/>
            <person name="Young S.K."/>
            <person name="Zeng Q."/>
            <person name="Gargeya S."/>
            <person name="Fitzgerald M."/>
            <person name="Abouelleil A."/>
            <person name="Alvarado L."/>
            <person name="Berlin A.M."/>
            <person name="Chapman S.B."/>
            <person name="Gainer-Dewar J."/>
            <person name="Goldberg J."/>
            <person name="Gnerre S."/>
            <person name="Griggs A."/>
            <person name="Gujja S."/>
            <person name="Hansen M."/>
            <person name="Howarth C."/>
            <person name="Imamovic A."/>
            <person name="Ireland A."/>
            <person name="Larimer J."/>
            <person name="McCowan C."/>
            <person name="Murphy C."/>
            <person name="Pearson M."/>
            <person name="Poon T.W."/>
            <person name="Priest M."/>
            <person name="Roberts A."/>
            <person name="Saif S."/>
            <person name="Shea T."/>
            <person name="Sykes S."/>
            <person name="Wortman J."/>
            <person name="Nusbaum C."/>
            <person name="Birren B."/>
        </authorList>
    </citation>
    <scope>NUCLEOTIDE SEQUENCE [LARGE SCALE GENOMIC DNA]</scope>
    <source>
        <strain evidence="6 7">NIPH 512</strain>
    </source>
</reference>
<dbReference type="RefSeq" id="WP_023278708.1">
    <property type="nucleotide sequence ID" value="NZ_KI530566.1"/>
</dbReference>
<evidence type="ECO:0000259" key="5">
    <source>
        <dbReference type="PROSITE" id="PS50234"/>
    </source>
</evidence>
<comment type="subcellular location">
    <subcellularLocation>
        <location evidence="1">Secreted</location>
    </subcellularLocation>
</comment>
<name>A0ABN0PTJ1_ACILW</name>
<evidence type="ECO:0000256" key="3">
    <source>
        <dbReference type="ARBA" id="ARBA00022729"/>
    </source>
</evidence>
<evidence type="ECO:0000256" key="2">
    <source>
        <dbReference type="ARBA" id="ARBA00022525"/>
    </source>
</evidence>
<dbReference type="InterPro" id="IPR036465">
    <property type="entry name" value="vWFA_dom_sf"/>
</dbReference>
<dbReference type="InterPro" id="IPR052577">
    <property type="entry name" value="VWA7"/>
</dbReference>
<evidence type="ECO:0000256" key="4">
    <source>
        <dbReference type="SAM" id="MobiDB-lite"/>
    </source>
</evidence>
<proteinExistence type="predicted"/>